<accession>A0A2G9ZL10</accession>
<feature type="transmembrane region" description="Helical" evidence="1">
    <location>
        <begin position="67"/>
        <end position="86"/>
    </location>
</feature>
<dbReference type="Pfam" id="PF18895">
    <property type="entry name" value="T4SS_pilin"/>
    <property type="match status" value="1"/>
</dbReference>
<organism evidence="2 3">
    <name type="scientific">Candidatus Falkowbacteria bacterium CG23_combo_of_CG06-09_8_20_14_all_49_15</name>
    <dbReference type="NCBI Taxonomy" id="1974572"/>
    <lineage>
        <taxon>Bacteria</taxon>
        <taxon>Candidatus Falkowiibacteriota</taxon>
    </lineage>
</organism>
<reference evidence="2 3" key="1">
    <citation type="submission" date="2017-09" db="EMBL/GenBank/DDBJ databases">
        <title>Depth-based differentiation of microbial function through sediment-hosted aquifers and enrichment of novel symbionts in the deep terrestrial subsurface.</title>
        <authorList>
            <person name="Probst A.J."/>
            <person name="Ladd B."/>
            <person name="Jarett J.K."/>
            <person name="Geller-Mcgrath D.E."/>
            <person name="Sieber C.M."/>
            <person name="Emerson J.B."/>
            <person name="Anantharaman K."/>
            <person name="Thomas B.C."/>
            <person name="Malmstrom R."/>
            <person name="Stieglmeier M."/>
            <person name="Klingl A."/>
            <person name="Woyke T."/>
            <person name="Ryan C.M."/>
            <person name="Banfield J.F."/>
        </authorList>
    </citation>
    <scope>NUCLEOTIDE SEQUENCE [LARGE SCALE GENOMIC DNA]</scope>
    <source>
        <strain evidence="2">CG23_combo_of_CG06-09_8_20_14_all_49_15</strain>
    </source>
</reference>
<keyword evidence="1" id="KW-1133">Transmembrane helix</keyword>
<keyword evidence="1" id="KW-0472">Membrane</keyword>
<sequence>MLKKFFYNPIFFLVIIIAVIMTLAVLIGQPVSAFDLIKDGGAGETANDSGYNKVFKANNFSEAVGKIINFVLSFVGIFFLVLTLYGGVRWMISQGNDTEVENAKKIIKSALIGLVIVLGAYFITWLAQQLFYAQKEILYQETPL</sequence>
<proteinExistence type="predicted"/>
<evidence type="ECO:0000313" key="2">
    <source>
        <dbReference type="EMBL" id="PIP33866.1"/>
    </source>
</evidence>
<evidence type="ECO:0000256" key="1">
    <source>
        <dbReference type="SAM" id="Phobius"/>
    </source>
</evidence>
<keyword evidence="1" id="KW-0812">Transmembrane</keyword>
<name>A0A2G9ZL10_9BACT</name>
<dbReference type="EMBL" id="PCSD01000043">
    <property type="protein sequence ID" value="PIP33866.1"/>
    <property type="molecule type" value="Genomic_DNA"/>
</dbReference>
<comment type="caution">
    <text evidence="2">The sequence shown here is derived from an EMBL/GenBank/DDBJ whole genome shotgun (WGS) entry which is preliminary data.</text>
</comment>
<dbReference type="AlphaFoldDB" id="A0A2G9ZL10"/>
<evidence type="ECO:0000313" key="3">
    <source>
        <dbReference type="Proteomes" id="UP000230729"/>
    </source>
</evidence>
<feature type="transmembrane region" description="Helical" evidence="1">
    <location>
        <begin position="6"/>
        <end position="28"/>
    </location>
</feature>
<dbReference type="Proteomes" id="UP000230729">
    <property type="component" value="Unassembled WGS sequence"/>
</dbReference>
<protein>
    <submittedName>
        <fullName evidence="2">Uncharacterized protein</fullName>
    </submittedName>
</protein>
<dbReference type="InterPro" id="IPR043993">
    <property type="entry name" value="T4SS_pilin"/>
</dbReference>
<gene>
    <name evidence="2" type="ORF">COX22_02035</name>
</gene>
<feature type="transmembrane region" description="Helical" evidence="1">
    <location>
        <begin position="106"/>
        <end position="127"/>
    </location>
</feature>
<dbReference type="Gene3D" id="1.20.1070.10">
    <property type="entry name" value="Rhodopsin 7-helix transmembrane proteins"/>
    <property type="match status" value="1"/>
</dbReference>